<dbReference type="SUPFAM" id="SSF52833">
    <property type="entry name" value="Thioredoxin-like"/>
    <property type="match status" value="1"/>
</dbReference>
<dbReference type="InterPro" id="IPR013766">
    <property type="entry name" value="Thioredoxin_domain"/>
</dbReference>
<evidence type="ECO:0000256" key="5">
    <source>
        <dbReference type="ARBA" id="ARBA00023284"/>
    </source>
</evidence>
<feature type="domain" description="Thioredoxin" evidence="6">
    <location>
        <begin position="56"/>
        <end position="179"/>
    </location>
</feature>
<dbReference type="CDD" id="cd02947">
    <property type="entry name" value="TRX_family"/>
    <property type="match status" value="1"/>
</dbReference>
<dbReference type="PANTHER" id="PTHR45663">
    <property type="entry name" value="GEO12009P1"/>
    <property type="match status" value="1"/>
</dbReference>
<dbReference type="EMBL" id="BT134554">
    <property type="protein sequence ID" value="AFK34349.1"/>
    <property type="molecule type" value="mRNA"/>
</dbReference>
<evidence type="ECO:0000256" key="1">
    <source>
        <dbReference type="ARBA" id="ARBA00022448"/>
    </source>
</evidence>
<reference evidence="7" key="1">
    <citation type="submission" date="2012-05" db="EMBL/GenBank/DDBJ databases">
        <authorList>
            <person name="Krishnakumar V."/>
            <person name="Cheung F."/>
            <person name="Xiao Y."/>
            <person name="Chan A."/>
            <person name="Moskal W.A."/>
            <person name="Town C.D."/>
        </authorList>
    </citation>
    <scope>NUCLEOTIDE SEQUENCE</scope>
</reference>
<dbReference type="PRINTS" id="PR00421">
    <property type="entry name" value="THIOREDOXIN"/>
</dbReference>
<accession>I3S257</accession>
<dbReference type="PROSITE" id="PS51352">
    <property type="entry name" value="THIOREDOXIN_2"/>
    <property type="match status" value="1"/>
</dbReference>
<keyword evidence="3" id="KW-0249">Electron transport</keyword>
<name>I3S257_LOTJA</name>
<dbReference type="GO" id="GO:0005737">
    <property type="term" value="C:cytoplasm"/>
    <property type="evidence" value="ECO:0007669"/>
    <property type="project" value="TreeGrafter"/>
</dbReference>
<dbReference type="GO" id="GO:0015035">
    <property type="term" value="F:protein-disulfide reductase activity"/>
    <property type="evidence" value="ECO:0007669"/>
    <property type="project" value="TreeGrafter"/>
</dbReference>
<protein>
    <recommendedName>
        <fullName evidence="6">Thioredoxin domain-containing protein</fullName>
    </recommendedName>
</protein>
<keyword evidence="1" id="KW-0813">Transport</keyword>
<proteinExistence type="evidence at transcript level"/>
<dbReference type="FunFam" id="3.40.30.10:FF:000001">
    <property type="entry name" value="Thioredoxin"/>
    <property type="match status" value="1"/>
</dbReference>
<sequence>MDTVISSSASILPAVPVRTVASVSSSSSLLPLAQWPTTTQRLLSTGRRRTTTTRSRNYSSAVPQFTVTCGAAVVEINESQFKDTVLKATRPVLVEFIATWCGPCRLVTPAMESLAQEYGDRLTVVKIDHDANPGLVKEYKVYGLPTLILFKNGEEVPQSRREGAITKVKLREYLDALLESVSSIP</sequence>
<evidence type="ECO:0000313" key="7">
    <source>
        <dbReference type="EMBL" id="AFK34349.1"/>
    </source>
</evidence>
<dbReference type="InterPro" id="IPR036249">
    <property type="entry name" value="Thioredoxin-like_sf"/>
</dbReference>
<keyword evidence="5" id="KW-0676">Redox-active center</keyword>
<keyword evidence="2" id="KW-0809">Transit peptide</keyword>
<evidence type="ECO:0000259" key="6">
    <source>
        <dbReference type="PROSITE" id="PS51352"/>
    </source>
</evidence>
<dbReference type="PANTHER" id="PTHR45663:SF22">
    <property type="entry name" value="THIOREDOXIN X, CHLOROPLASTIC"/>
    <property type="match status" value="1"/>
</dbReference>
<organism evidence="7">
    <name type="scientific">Lotus japonicus</name>
    <name type="common">Lotus corniculatus var. japonicus</name>
    <dbReference type="NCBI Taxonomy" id="34305"/>
    <lineage>
        <taxon>Eukaryota</taxon>
        <taxon>Viridiplantae</taxon>
        <taxon>Streptophyta</taxon>
        <taxon>Embryophyta</taxon>
        <taxon>Tracheophyta</taxon>
        <taxon>Spermatophyta</taxon>
        <taxon>Magnoliopsida</taxon>
        <taxon>eudicotyledons</taxon>
        <taxon>Gunneridae</taxon>
        <taxon>Pentapetalae</taxon>
        <taxon>rosids</taxon>
        <taxon>fabids</taxon>
        <taxon>Fabales</taxon>
        <taxon>Fabaceae</taxon>
        <taxon>Papilionoideae</taxon>
        <taxon>50 kb inversion clade</taxon>
        <taxon>NPAAA clade</taxon>
        <taxon>Hologalegina</taxon>
        <taxon>robinioid clade</taxon>
        <taxon>Loteae</taxon>
        <taxon>Lotus</taxon>
    </lineage>
</organism>
<dbReference type="Pfam" id="PF00085">
    <property type="entry name" value="Thioredoxin"/>
    <property type="match status" value="1"/>
</dbReference>
<evidence type="ECO:0000256" key="4">
    <source>
        <dbReference type="ARBA" id="ARBA00023157"/>
    </source>
</evidence>
<dbReference type="Gene3D" id="3.40.30.10">
    <property type="entry name" value="Glutaredoxin"/>
    <property type="match status" value="1"/>
</dbReference>
<dbReference type="AlphaFoldDB" id="I3S257"/>
<evidence type="ECO:0000256" key="2">
    <source>
        <dbReference type="ARBA" id="ARBA00022946"/>
    </source>
</evidence>
<keyword evidence="4" id="KW-1015">Disulfide bond</keyword>
<evidence type="ECO:0000256" key="3">
    <source>
        <dbReference type="ARBA" id="ARBA00022982"/>
    </source>
</evidence>